<evidence type="ECO:0000256" key="11">
    <source>
        <dbReference type="RuleBase" id="RU000488"/>
    </source>
</evidence>
<evidence type="ECO:0000256" key="4">
    <source>
        <dbReference type="ARBA" id="ARBA00022692"/>
    </source>
</evidence>
<dbReference type="GO" id="GO:1990542">
    <property type="term" value="P:mitochondrial transmembrane transport"/>
    <property type="evidence" value="ECO:0007669"/>
    <property type="project" value="InterPro"/>
</dbReference>
<keyword evidence="6" id="KW-0999">Mitochondrion inner membrane</keyword>
<evidence type="ECO:0000256" key="2">
    <source>
        <dbReference type="ARBA" id="ARBA00006375"/>
    </source>
</evidence>
<feature type="repeat" description="Solcar" evidence="10">
    <location>
        <begin position="23"/>
        <end position="145"/>
    </location>
</feature>
<keyword evidence="9 10" id="KW-0472">Membrane</keyword>
<dbReference type="AlphaFoldDB" id="A0A914DM38"/>
<evidence type="ECO:0000313" key="14">
    <source>
        <dbReference type="WBParaSite" id="ACRNAN_scaffold3042.g28859.t1"/>
    </source>
</evidence>
<evidence type="ECO:0000313" key="13">
    <source>
        <dbReference type="Proteomes" id="UP000887540"/>
    </source>
</evidence>
<keyword evidence="7 12" id="KW-1133">Transmembrane helix</keyword>
<evidence type="ECO:0000256" key="3">
    <source>
        <dbReference type="ARBA" id="ARBA00022448"/>
    </source>
</evidence>
<dbReference type="InterPro" id="IPR045315">
    <property type="entry name" value="Mtm1-like"/>
</dbReference>
<reference evidence="14" key="1">
    <citation type="submission" date="2022-11" db="UniProtKB">
        <authorList>
            <consortium name="WormBaseParasite"/>
        </authorList>
    </citation>
    <scope>IDENTIFICATION</scope>
</reference>
<name>A0A914DM38_9BILA</name>
<keyword evidence="8" id="KW-0496">Mitochondrion</keyword>
<dbReference type="GO" id="GO:0005743">
    <property type="term" value="C:mitochondrial inner membrane"/>
    <property type="evidence" value="ECO:0007669"/>
    <property type="project" value="UniProtKB-SubCell"/>
</dbReference>
<comment type="similarity">
    <text evidence="2 11">Belongs to the mitochondrial carrier (TC 2.A.29) family.</text>
</comment>
<organism evidence="13 14">
    <name type="scientific">Acrobeloides nanus</name>
    <dbReference type="NCBI Taxonomy" id="290746"/>
    <lineage>
        <taxon>Eukaryota</taxon>
        <taxon>Metazoa</taxon>
        <taxon>Ecdysozoa</taxon>
        <taxon>Nematoda</taxon>
        <taxon>Chromadorea</taxon>
        <taxon>Rhabditida</taxon>
        <taxon>Tylenchina</taxon>
        <taxon>Cephalobomorpha</taxon>
        <taxon>Cephaloboidea</taxon>
        <taxon>Cephalobidae</taxon>
        <taxon>Acrobeloides</taxon>
    </lineage>
</organism>
<feature type="repeat" description="Solcar" evidence="10">
    <location>
        <begin position="246"/>
        <end position="345"/>
    </location>
</feature>
<evidence type="ECO:0000256" key="10">
    <source>
        <dbReference type="PROSITE-ProRule" id="PRU00282"/>
    </source>
</evidence>
<dbReference type="SUPFAM" id="SSF103506">
    <property type="entry name" value="Mitochondrial carrier"/>
    <property type="match status" value="1"/>
</dbReference>
<keyword evidence="5" id="KW-0677">Repeat</keyword>
<evidence type="ECO:0000256" key="1">
    <source>
        <dbReference type="ARBA" id="ARBA00004448"/>
    </source>
</evidence>
<dbReference type="InterPro" id="IPR018108">
    <property type="entry name" value="MCP_transmembrane"/>
</dbReference>
<evidence type="ECO:0000256" key="12">
    <source>
        <dbReference type="SAM" id="Phobius"/>
    </source>
</evidence>
<dbReference type="WBParaSite" id="ACRNAN_scaffold3042.g28859.t1">
    <property type="protein sequence ID" value="ACRNAN_scaffold3042.g28859.t1"/>
    <property type="gene ID" value="ACRNAN_scaffold3042.g28859"/>
</dbReference>
<dbReference type="PANTHER" id="PTHR45760:SF2">
    <property type="entry name" value="FI19922P1-RELATED"/>
    <property type="match status" value="1"/>
</dbReference>
<protein>
    <submittedName>
        <fullName evidence="14">Solute carrier family 25 member 40</fullName>
    </submittedName>
</protein>
<dbReference type="Gene3D" id="1.50.40.10">
    <property type="entry name" value="Mitochondrial carrier domain"/>
    <property type="match status" value="2"/>
</dbReference>
<dbReference type="PANTHER" id="PTHR45760">
    <property type="entry name" value="FI19922P1-RELATED"/>
    <property type="match status" value="1"/>
</dbReference>
<keyword evidence="4 10" id="KW-0812">Transmembrane</keyword>
<evidence type="ECO:0000256" key="5">
    <source>
        <dbReference type="ARBA" id="ARBA00022737"/>
    </source>
</evidence>
<dbReference type="InterPro" id="IPR023395">
    <property type="entry name" value="MCP_dom_sf"/>
</dbReference>
<comment type="subcellular location">
    <subcellularLocation>
        <location evidence="1">Mitochondrion inner membrane</location>
        <topology evidence="1">Multi-pass membrane protein</topology>
    </subcellularLocation>
</comment>
<dbReference type="Pfam" id="PF00153">
    <property type="entry name" value="Mito_carr"/>
    <property type="match status" value="3"/>
</dbReference>
<accession>A0A914DM38</accession>
<dbReference type="Proteomes" id="UP000887540">
    <property type="component" value="Unplaced"/>
</dbReference>
<keyword evidence="3 11" id="KW-0813">Transport</keyword>
<sequence length="356" mass="39479">MSESKETQSISIQKEINLSNGQISVFHQLLASSCGSLLTALLMTPMDVVKVRLQTQVKPLARGDCFLFSNGLMDHLCVSCQEPHNMLKCEWYNRPGHFSGTLDAFIKISRTEGIRSLWSGLSPTILSAIPSTVFYFTVYDNMLYYLRRKFSDSVAAPLLAGALARAIAATLVSPLEMIRTKMQSEQHTFSVLRKSIKDSIRQDGIFILWRGLVPTLLRDIPFSAFYWACYETTKKKLLVSLNKDRTNFSISFMSGAFSGSIAAAMTTPFDVVKTQRQITLGKLTLGPGASSETNAVKNQSTLSVMKDILQRNGYRGLFAGLTPRVVRVAPSCAIMIGTYEYLKLLLSKNPSPQNIS</sequence>
<feature type="transmembrane region" description="Helical" evidence="12">
    <location>
        <begin position="117"/>
        <end position="138"/>
    </location>
</feature>
<evidence type="ECO:0000256" key="6">
    <source>
        <dbReference type="ARBA" id="ARBA00022792"/>
    </source>
</evidence>
<proteinExistence type="inferred from homology"/>
<feature type="repeat" description="Solcar" evidence="10">
    <location>
        <begin position="152"/>
        <end position="236"/>
    </location>
</feature>
<feature type="transmembrane region" description="Helical" evidence="12">
    <location>
        <begin position="158"/>
        <end position="178"/>
    </location>
</feature>
<dbReference type="PROSITE" id="PS51257">
    <property type="entry name" value="PROKAR_LIPOPROTEIN"/>
    <property type="match status" value="1"/>
</dbReference>
<evidence type="ECO:0000256" key="8">
    <source>
        <dbReference type="ARBA" id="ARBA00023128"/>
    </source>
</evidence>
<evidence type="ECO:0000256" key="9">
    <source>
        <dbReference type="ARBA" id="ARBA00023136"/>
    </source>
</evidence>
<dbReference type="PROSITE" id="PS50920">
    <property type="entry name" value="SOLCAR"/>
    <property type="match status" value="3"/>
</dbReference>
<evidence type="ECO:0000256" key="7">
    <source>
        <dbReference type="ARBA" id="ARBA00022989"/>
    </source>
</evidence>
<keyword evidence="13" id="KW-1185">Reference proteome</keyword>